<comment type="similarity">
    <text evidence="2 9">Belongs to the membrane fusion protein (MFP) (TC 8.A.1) family.</text>
</comment>
<dbReference type="AlphaFoldDB" id="A0A9X2I1T2"/>
<dbReference type="InterPro" id="IPR050739">
    <property type="entry name" value="MFP"/>
</dbReference>
<accession>A0A9X2I1T2</accession>
<dbReference type="GO" id="GO:0009306">
    <property type="term" value="P:protein secretion"/>
    <property type="evidence" value="ECO:0007669"/>
    <property type="project" value="InterPro"/>
</dbReference>
<evidence type="ECO:0000256" key="4">
    <source>
        <dbReference type="ARBA" id="ARBA00022475"/>
    </source>
</evidence>
<evidence type="ECO:0000259" key="12">
    <source>
        <dbReference type="Pfam" id="PF26002"/>
    </source>
</evidence>
<dbReference type="EMBL" id="JAMFTH010000001">
    <property type="protein sequence ID" value="MCP8899138.1"/>
    <property type="molecule type" value="Genomic_DNA"/>
</dbReference>
<keyword evidence="7 9" id="KW-1133">Transmembrane helix</keyword>
<evidence type="ECO:0000256" key="5">
    <source>
        <dbReference type="ARBA" id="ARBA00022519"/>
    </source>
</evidence>
<dbReference type="Gene3D" id="2.40.30.170">
    <property type="match status" value="1"/>
</dbReference>
<keyword evidence="3 9" id="KW-0813">Transport</keyword>
<dbReference type="PANTHER" id="PTHR30386:SF26">
    <property type="entry name" value="TRANSPORT PROTEIN COMB"/>
    <property type="match status" value="1"/>
</dbReference>
<protein>
    <recommendedName>
        <fullName evidence="9">Membrane fusion protein (MFP) family protein</fullName>
    </recommendedName>
</protein>
<dbReference type="PROSITE" id="PS00543">
    <property type="entry name" value="HLYD_FAMILY"/>
    <property type="match status" value="1"/>
</dbReference>
<feature type="coiled-coil region" evidence="10">
    <location>
        <begin position="185"/>
        <end position="292"/>
    </location>
</feature>
<evidence type="ECO:0000256" key="7">
    <source>
        <dbReference type="ARBA" id="ARBA00022989"/>
    </source>
</evidence>
<dbReference type="PRINTS" id="PR01490">
    <property type="entry name" value="RTXTOXIND"/>
</dbReference>
<dbReference type="SUPFAM" id="SSF111369">
    <property type="entry name" value="HlyD-like secretion proteins"/>
    <property type="match status" value="1"/>
</dbReference>
<reference evidence="13" key="2">
    <citation type="submission" date="2023-01" db="EMBL/GenBank/DDBJ databases">
        <title>Gilvimarinus xylanilyticus HB14 isolated from Caulerpa lentillifera aquaculture base in Hainan, China.</title>
        <authorList>
            <person name="Zhang Y.-J."/>
        </authorList>
    </citation>
    <scope>NUCLEOTIDE SEQUENCE</scope>
    <source>
        <strain evidence="13">HB14</strain>
    </source>
</reference>
<evidence type="ECO:0000256" key="3">
    <source>
        <dbReference type="ARBA" id="ARBA00022448"/>
    </source>
</evidence>
<evidence type="ECO:0000313" key="14">
    <source>
        <dbReference type="Proteomes" id="UP001139319"/>
    </source>
</evidence>
<feature type="domain" description="AprE-like beta-barrel" evidence="12">
    <location>
        <begin position="363"/>
        <end position="449"/>
    </location>
</feature>
<dbReference type="NCBIfam" id="TIGR01843">
    <property type="entry name" value="type_I_hlyD"/>
    <property type="match status" value="1"/>
</dbReference>
<keyword evidence="4 9" id="KW-1003">Cell membrane</keyword>
<keyword evidence="8 9" id="KW-0472">Membrane</keyword>
<dbReference type="PANTHER" id="PTHR30386">
    <property type="entry name" value="MEMBRANE FUSION SUBUNIT OF EMRAB-TOLC MULTIDRUG EFFLUX PUMP"/>
    <property type="match status" value="1"/>
</dbReference>
<organism evidence="13 14">
    <name type="scientific">Gilvimarinus xylanilyticus</name>
    <dbReference type="NCBI Taxonomy" id="2944139"/>
    <lineage>
        <taxon>Bacteria</taxon>
        <taxon>Pseudomonadati</taxon>
        <taxon>Pseudomonadota</taxon>
        <taxon>Gammaproteobacteria</taxon>
        <taxon>Cellvibrionales</taxon>
        <taxon>Cellvibrionaceae</taxon>
        <taxon>Gilvimarinus</taxon>
    </lineage>
</organism>
<sequence>MSATSEQKRFNFIGRSIRRLGQPFSRLVDRVWAKWMSPTGDHSNDWIEDADWAQVQQAPVRARGLLYGMLLVIVALIVWAAFAEIDEVARGQGKVIPSRQTQIVQSFDGGVVQEILVEEGQVVEEGAVLMRIDSTRFLSSLRENQAQYLSLRAKSARLNALVSGEPLKIPQEVLEAEPALVENEQTLFQSNLEELQQQLSQAQAQLAQRQQELREIEARLVQFERDYELSSRELEVTRPLLGSGAISEVEIIRLERDVANTQGEINQARAQRERILAAISEAENKIQQVTLAAKNEWRVELSEVLAKLSTLSETSTGLADKLKYADIRAPVRGTVQRLFINTEGGVVQPGSEVLEMTPLDDQLLIEAKIPPKDIAFLRPGQEAMVKFTAYDFTVYGGLDGELEHISADTITDEDDQTYYLVRVRTKEAGFDQALPIIPGMTAQVDILTGKKTILSYLLKPILRAKQNALTER</sequence>
<dbReference type="Pfam" id="PF26002">
    <property type="entry name" value="Beta-barrel_AprE"/>
    <property type="match status" value="1"/>
</dbReference>
<keyword evidence="14" id="KW-1185">Reference proteome</keyword>
<dbReference type="InterPro" id="IPR006144">
    <property type="entry name" value="Secretion_HlyD_CS"/>
</dbReference>
<dbReference type="InterPro" id="IPR058982">
    <property type="entry name" value="Beta-barrel_AprE"/>
</dbReference>
<evidence type="ECO:0000256" key="10">
    <source>
        <dbReference type="SAM" id="Coils"/>
    </source>
</evidence>
<dbReference type="Gene3D" id="2.40.50.100">
    <property type="match status" value="1"/>
</dbReference>
<dbReference type="RefSeq" id="WP_253967395.1">
    <property type="nucleotide sequence ID" value="NZ_JAMFTH010000001.1"/>
</dbReference>
<evidence type="ECO:0000256" key="6">
    <source>
        <dbReference type="ARBA" id="ARBA00022692"/>
    </source>
</evidence>
<evidence type="ECO:0000313" key="13">
    <source>
        <dbReference type="EMBL" id="MCP8899138.1"/>
    </source>
</evidence>
<keyword evidence="10" id="KW-0175">Coiled coil</keyword>
<evidence type="ECO:0000256" key="8">
    <source>
        <dbReference type="ARBA" id="ARBA00023136"/>
    </source>
</evidence>
<proteinExistence type="inferred from homology"/>
<name>A0A9X2I1T2_9GAMM</name>
<gene>
    <name evidence="13" type="ORF">M6D89_07485</name>
</gene>
<dbReference type="GO" id="GO:0005886">
    <property type="term" value="C:plasma membrane"/>
    <property type="evidence" value="ECO:0007669"/>
    <property type="project" value="UniProtKB-SubCell"/>
</dbReference>
<evidence type="ECO:0000256" key="1">
    <source>
        <dbReference type="ARBA" id="ARBA00004377"/>
    </source>
</evidence>
<keyword evidence="5 9" id="KW-0997">Cell inner membrane</keyword>
<reference evidence="13" key="1">
    <citation type="submission" date="2022-05" db="EMBL/GenBank/DDBJ databases">
        <authorList>
            <person name="Sun H.-N."/>
        </authorList>
    </citation>
    <scope>NUCLEOTIDE SEQUENCE</scope>
    <source>
        <strain evidence="13">HB14</strain>
    </source>
</reference>
<dbReference type="Proteomes" id="UP001139319">
    <property type="component" value="Unassembled WGS sequence"/>
</dbReference>
<keyword evidence="6 9" id="KW-0812">Transmembrane</keyword>
<comment type="subcellular location">
    <subcellularLocation>
        <location evidence="1 9">Cell inner membrane</location>
        <topology evidence="1 9">Single-pass membrane protein</topology>
    </subcellularLocation>
</comment>
<feature type="domain" description="AprE-like long alpha-helical hairpin" evidence="11">
    <location>
        <begin position="139"/>
        <end position="320"/>
    </location>
</feature>
<comment type="caution">
    <text evidence="13">The sequence shown here is derived from an EMBL/GenBank/DDBJ whole genome shotgun (WGS) entry which is preliminary data.</text>
</comment>
<evidence type="ECO:0000256" key="9">
    <source>
        <dbReference type="RuleBase" id="RU365093"/>
    </source>
</evidence>
<dbReference type="InterPro" id="IPR010129">
    <property type="entry name" value="T1SS_HlyD"/>
</dbReference>
<evidence type="ECO:0000259" key="11">
    <source>
        <dbReference type="Pfam" id="PF25994"/>
    </source>
</evidence>
<dbReference type="Pfam" id="PF25994">
    <property type="entry name" value="HH_AprE"/>
    <property type="match status" value="1"/>
</dbReference>
<evidence type="ECO:0000256" key="2">
    <source>
        <dbReference type="ARBA" id="ARBA00009477"/>
    </source>
</evidence>
<dbReference type="InterPro" id="IPR058781">
    <property type="entry name" value="HH_AprE-like"/>
</dbReference>
<dbReference type="Gene3D" id="1.10.287.470">
    <property type="entry name" value="Helix hairpin bin"/>
    <property type="match status" value="1"/>
</dbReference>
<feature type="transmembrane region" description="Helical" evidence="9">
    <location>
        <begin position="64"/>
        <end position="82"/>
    </location>
</feature>